<evidence type="ECO:0000313" key="1">
    <source>
        <dbReference type="EMBL" id="AOQ24754.1"/>
    </source>
</evidence>
<dbReference type="Proteomes" id="UP000094598">
    <property type="component" value="Chromosome"/>
</dbReference>
<name>A0AAC9HIW3_NEOTH</name>
<evidence type="ECO:0000313" key="2">
    <source>
        <dbReference type="EMBL" id="TYL15708.1"/>
    </source>
</evidence>
<dbReference type="Proteomes" id="UP000322283">
    <property type="component" value="Unassembled WGS sequence"/>
</dbReference>
<sequence length="79" mass="8895">MLVHISVSDADEQTIEKIDAAIKSVLGDKYDVVTTIDKVQLYLQDPEALERINERLDIILEEVQAIKQLFRPLFIAGGV</sequence>
<organism evidence="1 3">
    <name type="scientific">Neomoorella thermoacetica</name>
    <name type="common">Clostridium thermoaceticum</name>
    <dbReference type="NCBI Taxonomy" id="1525"/>
    <lineage>
        <taxon>Bacteria</taxon>
        <taxon>Bacillati</taxon>
        <taxon>Bacillota</taxon>
        <taxon>Clostridia</taxon>
        <taxon>Neomoorellales</taxon>
        <taxon>Neomoorellaceae</taxon>
        <taxon>Neomoorella</taxon>
    </lineage>
</organism>
<dbReference type="EMBL" id="CP017019">
    <property type="protein sequence ID" value="AOQ24754.1"/>
    <property type="molecule type" value="Genomic_DNA"/>
</dbReference>
<protein>
    <submittedName>
        <fullName evidence="1">Uncharacterized protein</fullName>
    </submittedName>
</protein>
<reference evidence="2 4" key="2">
    <citation type="submission" date="2019-05" db="EMBL/GenBank/DDBJ databases">
        <title>Genome sequence of Moorella thermoacetica ATCC 33924.</title>
        <authorList>
            <person name="Poehlein A."/>
            <person name="Bengelsdorf F.R."/>
            <person name="Duerre P."/>
            <person name="Daniel R."/>
        </authorList>
    </citation>
    <scope>NUCLEOTIDE SEQUENCE [LARGE SCALE GENOMIC DNA]</scope>
    <source>
        <strain evidence="2 4">ATCC 33924</strain>
    </source>
</reference>
<gene>
    <name evidence="1" type="ORF">Maut_02326</name>
    <name evidence="2" type="ORF">MTAT_04470</name>
</gene>
<keyword evidence="4" id="KW-1185">Reference proteome</keyword>
<dbReference type="RefSeq" id="WP_069590593.1">
    <property type="nucleotide sequence ID" value="NZ_CP017019.1"/>
</dbReference>
<accession>A0AAC9HIW3</accession>
<dbReference type="AlphaFoldDB" id="A0AAC9HIW3"/>
<evidence type="ECO:0000313" key="3">
    <source>
        <dbReference type="Proteomes" id="UP000094598"/>
    </source>
</evidence>
<proteinExistence type="predicted"/>
<dbReference type="EMBL" id="VCDX01000001">
    <property type="protein sequence ID" value="TYL15708.1"/>
    <property type="molecule type" value="Genomic_DNA"/>
</dbReference>
<evidence type="ECO:0000313" key="4">
    <source>
        <dbReference type="Proteomes" id="UP000322283"/>
    </source>
</evidence>
<reference evidence="1 3" key="1">
    <citation type="submission" date="2016-08" db="EMBL/GenBank/DDBJ databases">
        <title>Moorella thermoacetica DSM 103132.</title>
        <authorList>
            <person name="Jendresen C.B."/>
            <person name="Redl S.M."/>
            <person name="Jensen T.O."/>
            <person name="Nielsen A.T."/>
        </authorList>
    </citation>
    <scope>NUCLEOTIDE SEQUENCE [LARGE SCALE GENOMIC DNA]</scope>
    <source>
        <strain evidence="1 3">DSM 103132</strain>
    </source>
</reference>